<protein>
    <recommendedName>
        <fullName evidence="9">CRISPR-associated endonuclease Cas1</fullName>
        <ecNumber evidence="9">3.1.-.-</ecNumber>
    </recommendedName>
</protein>
<dbReference type="GO" id="GO:0043571">
    <property type="term" value="P:maintenance of CRISPR repeat elements"/>
    <property type="evidence" value="ECO:0007669"/>
    <property type="project" value="UniProtKB-UniRule"/>
</dbReference>
<dbReference type="EMBL" id="DSYZ01000162">
    <property type="protein sequence ID" value="HGT83755.1"/>
    <property type="molecule type" value="Genomic_DNA"/>
</dbReference>
<keyword evidence="3 9" id="KW-0255">Endonuclease</keyword>
<comment type="function">
    <text evidence="9">CRISPR (clustered regularly interspaced short palindromic repeat), is an adaptive immune system that provides protection against mobile genetic elements (viruses, transposable elements and conjugative plasmids). CRISPR clusters contain spacers, sequences complementary to antecedent mobile elements, and target invading nucleic acids. CRISPR clusters are transcribed and processed into CRISPR RNA (crRNA). Acts as a dsDNA endonuclease. Involved in the integration of spacer DNA into the CRISPR cassette.</text>
</comment>
<dbReference type="GO" id="GO:0003677">
    <property type="term" value="F:DNA binding"/>
    <property type="evidence" value="ECO:0007669"/>
    <property type="project" value="UniProtKB-KW"/>
</dbReference>
<dbReference type="NCBIfam" id="TIGR00287">
    <property type="entry name" value="cas1"/>
    <property type="match status" value="1"/>
</dbReference>
<gene>
    <name evidence="9 10" type="primary">cas1</name>
    <name evidence="10" type="ORF">ENT52_08550</name>
</gene>
<evidence type="ECO:0000256" key="6">
    <source>
        <dbReference type="ARBA" id="ARBA00023118"/>
    </source>
</evidence>
<dbReference type="Pfam" id="PF01867">
    <property type="entry name" value="Cas_Cas1"/>
    <property type="match status" value="1"/>
</dbReference>
<feature type="binding site" evidence="9">
    <location>
        <position position="237"/>
    </location>
    <ligand>
        <name>Mn(2+)</name>
        <dbReference type="ChEBI" id="CHEBI:29035"/>
    </ligand>
</feature>
<dbReference type="InterPro" id="IPR002729">
    <property type="entry name" value="CRISPR-assoc_Cas1"/>
</dbReference>
<dbReference type="GO" id="GO:0051607">
    <property type="term" value="P:defense response to virus"/>
    <property type="evidence" value="ECO:0007669"/>
    <property type="project" value="UniProtKB-UniRule"/>
</dbReference>
<dbReference type="InterPro" id="IPR042206">
    <property type="entry name" value="CRISPR-assoc_Cas1_C"/>
</dbReference>
<evidence type="ECO:0000256" key="2">
    <source>
        <dbReference type="ARBA" id="ARBA00022723"/>
    </source>
</evidence>
<evidence type="ECO:0000256" key="1">
    <source>
        <dbReference type="ARBA" id="ARBA00022722"/>
    </source>
</evidence>
<dbReference type="GO" id="GO:0016787">
    <property type="term" value="F:hydrolase activity"/>
    <property type="evidence" value="ECO:0007669"/>
    <property type="project" value="UniProtKB-KW"/>
</dbReference>
<dbReference type="EC" id="3.1.-.-" evidence="9"/>
<sequence length="343" mass="38776">MRIVVDGFGKFIGVENGLITVKEKGKTTAKFRAEELNQLIISGKSAISSEAIKILVKNRVDVVFLSEDAFARISSPLIGTVKTRREQYLAYNDKRGVKIGKEVVSAKIRNQSAILFNLAKSRKDANPEIAEELTRNRKEIEAYREEVLKIDAEKIEDVREKILGLEGRVSDIYWDSIAQIIPREYGFKGRKGLETGSPRYAQDIVNAMLNYGYTILFSECIKAIELAGLDPYAGFLHADRSGRESLAVDLMECFRQHIVDRVVLKLISHSQIKPKDCTKKNFVCSLSDDARKLLLSEILRRLEEKTQYRGKNLTFSSVILAQAREIASFLIGKSDYVGFSQNW</sequence>
<dbReference type="PANTHER" id="PTHR34353:SF2">
    <property type="entry name" value="CRISPR-ASSOCIATED ENDONUCLEASE CAS1 1"/>
    <property type="match status" value="1"/>
</dbReference>
<feature type="binding site" evidence="9">
    <location>
        <position position="166"/>
    </location>
    <ligand>
        <name>Mn(2+)</name>
        <dbReference type="ChEBI" id="CHEBI:29035"/>
    </ligand>
</feature>
<dbReference type="Gene3D" id="3.100.10.20">
    <property type="entry name" value="CRISPR-associated endonuclease Cas1, N-terminal domain"/>
    <property type="match status" value="1"/>
</dbReference>
<dbReference type="HAMAP" id="MF_01470">
    <property type="entry name" value="Cas1"/>
    <property type="match status" value="1"/>
</dbReference>
<evidence type="ECO:0000256" key="5">
    <source>
        <dbReference type="ARBA" id="ARBA00022842"/>
    </source>
</evidence>
<feature type="binding site" evidence="9">
    <location>
        <position position="252"/>
    </location>
    <ligand>
        <name>Mn(2+)</name>
        <dbReference type="ChEBI" id="CHEBI:29035"/>
    </ligand>
</feature>
<dbReference type="InterPro" id="IPR050646">
    <property type="entry name" value="Cas1"/>
</dbReference>
<evidence type="ECO:0000256" key="9">
    <source>
        <dbReference type="HAMAP-Rule" id="MF_01470"/>
    </source>
</evidence>
<evidence type="ECO:0000313" key="10">
    <source>
        <dbReference type="EMBL" id="HGT83755.1"/>
    </source>
</evidence>
<dbReference type="GO" id="GO:0046872">
    <property type="term" value="F:metal ion binding"/>
    <property type="evidence" value="ECO:0007669"/>
    <property type="project" value="UniProtKB-UniRule"/>
</dbReference>
<name>A0A7J3M647_ARCFL</name>
<evidence type="ECO:0000256" key="7">
    <source>
        <dbReference type="ARBA" id="ARBA00023125"/>
    </source>
</evidence>
<comment type="cofactor">
    <cofactor evidence="9">
        <name>Mg(2+)</name>
        <dbReference type="ChEBI" id="CHEBI:18420"/>
    </cofactor>
    <cofactor evidence="9">
        <name>Mn(2+)</name>
        <dbReference type="ChEBI" id="CHEBI:29035"/>
    </cofactor>
</comment>
<comment type="similarity">
    <text evidence="9">Belongs to the CRISPR-associated endonuclease Cas1 family.</text>
</comment>
<keyword evidence="2 9" id="KW-0479">Metal-binding</keyword>
<dbReference type="PANTHER" id="PTHR34353">
    <property type="entry name" value="CRISPR-ASSOCIATED ENDONUCLEASE CAS1 1"/>
    <property type="match status" value="1"/>
</dbReference>
<evidence type="ECO:0000256" key="8">
    <source>
        <dbReference type="ARBA" id="ARBA00023211"/>
    </source>
</evidence>
<keyword evidence="4 9" id="KW-0378">Hydrolase</keyword>
<keyword evidence="8 9" id="KW-0464">Manganese</keyword>
<keyword evidence="5 9" id="KW-0460">Magnesium</keyword>
<dbReference type="Gene3D" id="1.20.120.920">
    <property type="entry name" value="CRISPR-associated endonuclease Cas1, C-terminal domain"/>
    <property type="match status" value="1"/>
</dbReference>
<keyword evidence="7 9" id="KW-0238">DNA-binding</keyword>
<accession>A0A7J3M647</accession>
<comment type="caution">
    <text evidence="10">The sequence shown here is derived from an EMBL/GenBank/DDBJ whole genome shotgun (WGS) entry which is preliminary data.</text>
</comment>
<dbReference type="InterPro" id="IPR042211">
    <property type="entry name" value="CRISPR-assoc_Cas1_N"/>
</dbReference>
<dbReference type="GO" id="GO:0004519">
    <property type="term" value="F:endonuclease activity"/>
    <property type="evidence" value="ECO:0007669"/>
    <property type="project" value="UniProtKB-UniRule"/>
</dbReference>
<evidence type="ECO:0000256" key="4">
    <source>
        <dbReference type="ARBA" id="ARBA00022801"/>
    </source>
</evidence>
<reference evidence="10" key="1">
    <citation type="journal article" date="2020" name="mSystems">
        <title>Genome- and Community-Level Interaction Insights into Carbon Utilization and Element Cycling Functions of Hydrothermarchaeota in Hydrothermal Sediment.</title>
        <authorList>
            <person name="Zhou Z."/>
            <person name="Liu Y."/>
            <person name="Xu W."/>
            <person name="Pan J."/>
            <person name="Luo Z.H."/>
            <person name="Li M."/>
        </authorList>
    </citation>
    <scope>NUCLEOTIDE SEQUENCE [LARGE SCALE GENOMIC DNA]</scope>
    <source>
        <strain evidence="10">SpSt-587</strain>
    </source>
</reference>
<comment type="subunit">
    <text evidence="9">Homodimer, forms a heterotetramer with a Cas2 homodimer.</text>
</comment>
<dbReference type="CDD" id="cd09634">
    <property type="entry name" value="Cas1_I-II-III"/>
    <property type="match status" value="1"/>
</dbReference>
<organism evidence="10">
    <name type="scientific">Archaeoglobus fulgidus</name>
    <dbReference type="NCBI Taxonomy" id="2234"/>
    <lineage>
        <taxon>Archaea</taxon>
        <taxon>Methanobacteriati</taxon>
        <taxon>Methanobacteriota</taxon>
        <taxon>Archaeoglobi</taxon>
        <taxon>Archaeoglobales</taxon>
        <taxon>Archaeoglobaceae</taxon>
        <taxon>Archaeoglobus</taxon>
    </lineage>
</organism>
<evidence type="ECO:0000256" key="3">
    <source>
        <dbReference type="ARBA" id="ARBA00022759"/>
    </source>
</evidence>
<keyword evidence="1 9" id="KW-0540">Nuclease</keyword>
<dbReference type="AlphaFoldDB" id="A0A7J3M647"/>
<proteinExistence type="inferred from homology"/>
<keyword evidence="6 9" id="KW-0051">Antiviral defense</keyword>